<evidence type="ECO:0000313" key="5">
    <source>
        <dbReference type="EMBL" id="PJB82686.1"/>
    </source>
</evidence>
<accession>A0A2M8D6R9</accession>
<proteinExistence type="predicted"/>
<feature type="site" description="Binds Target strand DNA; via amide nitrogen" evidence="2">
    <location>
        <position position="45"/>
    </location>
</feature>
<dbReference type="InterPro" id="IPR040882">
    <property type="entry name" value="Cas12a_NUC"/>
</dbReference>
<dbReference type="Pfam" id="PF18516">
    <property type="entry name" value="RuvC_1"/>
    <property type="match status" value="1"/>
</dbReference>
<dbReference type="AlphaFoldDB" id="A0A2M8D6R9"/>
<comment type="caution">
    <text evidence="5">The sequence shown here is derived from an EMBL/GenBank/DDBJ whole genome shotgun (WGS) entry which is preliminary data.</text>
</comment>
<dbReference type="NCBIfam" id="TIGR04330">
    <property type="entry name" value="cas_Cpf1"/>
    <property type="match status" value="1"/>
</dbReference>
<dbReference type="EMBL" id="PFTM01000053">
    <property type="protein sequence ID" value="PJB82686.1"/>
    <property type="molecule type" value="Genomic_DNA"/>
</dbReference>
<feature type="active site" description="For DNase activity of RuvC domain" evidence="1">
    <location>
        <position position="119"/>
    </location>
</feature>
<evidence type="ECO:0000256" key="1">
    <source>
        <dbReference type="PIRSR" id="PIRSR627620-1"/>
    </source>
</evidence>
<sequence length="538" mass="62877">ELYLFKIHNKDFGEKSKGTQNTHTLYFLNLFSQHNLTHIKLRLAGNAEVFYRKSSTQRKEEQRKFIRPIVKNKRFTEDKYFFHIPIKIGASVNSISETKFNRTLNEKLRQSACLIIGIDRGEKHLAYYSVINQKGEIVDQASLNKINDVDYCEKLRTREKERLEQRKSWKAISQIKDLKRGYISQVIHKLSELVIKHNAIIVFEDLNMRFKEVRGGIERSAYQQLEKALIEKFGYLVFKDKDPLEAGGVLNGYQLSAPFESFEKMGKQNGVIFYTNPEYTSTTDPVTGWRQHIYIKSDATDNEALKVFTEKIGIGWSDDKQSYTFSYDQKDFWEDSPARKWVLYANAPRLERYRNDAGYWTTRETNSNDLLRELFEVWDFDQPEGDISEQIAMMYEEGKLKGEKIISEKSQRFFKALRYALNLTQQIRNSDSIRYVYERDAQGDIVEDSQGKMVVKEIGENVDFIASPVVPFFTTPNPYTKENLCGLVIENGDANGAYNIARKGIMMLERIKQTQANPDLYISKSDWDEWLMKDIKQK</sequence>
<dbReference type="Pfam" id="PF18510">
    <property type="entry name" value="NUC"/>
    <property type="match status" value="1"/>
</dbReference>
<feature type="domain" description="Cas12a RuvC nuclease" evidence="4">
    <location>
        <begin position="96"/>
        <end position="524"/>
    </location>
</feature>
<feature type="active site" description="For pre-crRNA processing" evidence="1">
    <location>
        <position position="71"/>
    </location>
</feature>
<dbReference type="Proteomes" id="UP000229236">
    <property type="component" value="Unassembled WGS sequence"/>
</dbReference>
<feature type="non-terminal residue" evidence="5">
    <location>
        <position position="1"/>
    </location>
</feature>
<feature type="active site" description="For DNase activity of RuvC domain" evidence="1">
    <location>
        <position position="493"/>
    </location>
</feature>
<protein>
    <submittedName>
        <fullName evidence="5">Type V CRISPR-associated protein Cpf1</fullName>
    </submittedName>
</protein>
<gene>
    <name evidence="5" type="ORF">CO088_02975</name>
</gene>
<evidence type="ECO:0000256" key="2">
    <source>
        <dbReference type="PIRSR" id="PIRSR627620-3"/>
    </source>
</evidence>
<feature type="site" description="Binds crRNA" evidence="2">
    <location>
        <position position="52"/>
    </location>
</feature>
<feature type="domain" description="Cas12a nuclease" evidence="3">
    <location>
        <begin position="284"/>
        <end position="432"/>
    </location>
</feature>
<evidence type="ECO:0000259" key="4">
    <source>
        <dbReference type="Pfam" id="PF18516"/>
    </source>
</evidence>
<name>A0A2M8D6R9_9BACT</name>
<reference evidence="6" key="1">
    <citation type="submission" date="2017-09" db="EMBL/GenBank/DDBJ databases">
        <title>Depth-based differentiation of microbial function through sediment-hosted aquifers and enrichment of novel symbionts in the deep terrestrial subsurface.</title>
        <authorList>
            <person name="Probst A.J."/>
            <person name="Ladd B."/>
            <person name="Jarett J.K."/>
            <person name="Geller-Mcgrath D.E."/>
            <person name="Sieber C.M.K."/>
            <person name="Emerson J.B."/>
            <person name="Anantharaman K."/>
            <person name="Thomas B.C."/>
            <person name="Malmstrom R."/>
            <person name="Stieglmeier M."/>
            <person name="Klingl A."/>
            <person name="Woyke T."/>
            <person name="Ryan C.M."/>
            <person name="Banfield J.F."/>
        </authorList>
    </citation>
    <scope>NUCLEOTIDE SEQUENCE [LARGE SCALE GENOMIC DNA]</scope>
</reference>
<evidence type="ECO:0000259" key="3">
    <source>
        <dbReference type="Pfam" id="PF18510"/>
    </source>
</evidence>
<feature type="active site" description="For DNase activity of RuvC domain" evidence="1">
    <location>
        <position position="204"/>
    </location>
</feature>
<organism evidence="5 6">
    <name type="scientific">Candidatus Yonathbacteria bacterium CG_4_9_14_0_8_um_filter_46_47</name>
    <dbReference type="NCBI Taxonomy" id="1975106"/>
    <lineage>
        <taxon>Bacteria</taxon>
        <taxon>Candidatus Yonathiibacteriota</taxon>
    </lineage>
</organism>
<evidence type="ECO:0000313" key="6">
    <source>
        <dbReference type="Proteomes" id="UP000229236"/>
    </source>
</evidence>
<dbReference type="InterPro" id="IPR027620">
    <property type="entry name" value="Cas12a"/>
</dbReference>
<dbReference type="InterPro" id="IPR040852">
    <property type="entry name" value="RuvC_1"/>
</dbReference>